<evidence type="ECO:0000313" key="2">
    <source>
        <dbReference type="Proteomes" id="UP001055185"/>
    </source>
</evidence>
<dbReference type="Proteomes" id="UP001055185">
    <property type="component" value="Unassembled WGS sequence"/>
</dbReference>
<organism evidence="1 2">
    <name type="scientific">Faecalibacterium gallinarum</name>
    <dbReference type="NCBI Taxonomy" id="2903556"/>
    <lineage>
        <taxon>Bacteria</taxon>
        <taxon>Bacillati</taxon>
        <taxon>Bacillota</taxon>
        <taxon>Clostridia</taxon>
        <taxon>Eubacteriales</taxon>
        <taxon>Oscillospiraceae</taxon>
        <taxon>Faecalibacterium</taxon>
    </lineage>
</organism>
<dbReference type="Gene3D" id="1.10.10.1850">
    <property type="entry name" value="Sporulation protein-like"/>
    <property type="match status" value="1"/>
</dbReference>
<name>A0AA37J0U5_9FIRM</name>
<sequence length="71" mass="8549">MKDFTFEETNLLCIYNQDNRERLIQVLTEMRGYLSPEETELRELTDHTLEKLRAMSDEEFAELELCPDFDE</sequence>
<evidence type="ECO:0008006" key="3">
    <source>
        <dbReference type="Google" id="ProtNLM"/>
    </source>
</evidence>
<evidence type="ECO:0000313" key="1">
    <source>
        <dbReference type="EMBL" id="GJN65919.1"/>
    </source>
</evidence>
<comment type="caution">
    <text evidence="1">The sequence shown here is derived from an EMBL/GenBank/DDBJ whole genome shotgun (WGS) entry which is preliminary data.</text>
</comment>
<protein>
    <recommendedName>
        <fullName evidence="3">Tranposon-transfer assisting protein</fullName>
    </recommendedName>
</protein>
<dbReference type="InterPro" id="IPR041965">
    <property type="entry name" value="TTRAP_sf"/>
</dbReference>
<keyword evidence="2" id="KW-1185">Reference proteome</keyword>
<dbReference type="Pfam" id="PF14203">
    <property type="entry name" value="TTRAP"/>
    <property type="match status" value="1"/>
</dbReference>
<dbReference type="AlphaFoldDB" id="A0AA37J0U5"/>
<reference evidence="1" key="1">
    <citation type="journal article" date="2022" name="Int. J. Syst. Evol. Microbiol.">
        <title>Genome-based, phenotypic and chemotaxonomic classification of Faecalibacterium strains: proposal of three novel species Faecalibacterium duncaniae sp. nov., Faecalibacterium hattorii sp. nov. and Faecalibacterium gallinarum sp. nov. .</title>
        <authorList>
            <person name="Sakamoto M."/>
            <person name="Sakurai N."/>
            <person name="Tanno H."/>
            <person name="Iino T."/>
            <person name="Ohkuma M."/>
            <person name="Endo A."/>
        </authorList>
    </citation>
    <scope>NUCLEOTIDE SEQUENCE</scope>
    <source>
        <strain evidence="1">JCM 17207</strain>
    </source>
</reference>
<dbReference type="EMBL" id="BQKV01000115">
    <property type="protein sequence ID" value="GJN65919.1"/>
    <property type="molecule type" value="Genomic_DNA"/>
</dbReference>
<proteinExistence type="predicted"/>
<gene>
    <name evidence="1" type="ORF">JCM17207_25440</name>
</gene>
<dbReference type="InterPro" id="IPR025468">
    <property type="entry name" value="TTRAP"/>
</dbReference>
<accession>A0AA37J0U5</accession>
<dbReference type="RefSeq" id="WP_238318118.1">
    <property type="nucleotide sequence ID" value="NZ_BQKV01000115.1"/>
</dbReference>